<sequence>MIKGSWVVLDRQVLTTDHSISLEPFTTELLGSTIWSVGPFDSDTVIVGVLKEENRQLTTCLQVNKPPVRRQKHHRTQPKEQLPLGRELHMVDRLQVSSCWLS</sequence>
<evidence type="ECO:0000313" key="2">
    <source>
        <dbReference type="Proteomes" id="UP000483820"/>
    </source>
</evidence>
<evidence type="ECO:0000313" key="1">
    <source>
        <dbReference type="EMBL" id="KAF1752539.1"/>
    </source>
</evidence>
<gene>
    <name evidence="1" type="ORF">GCK72_019094</name>
</gene>
<dbReference type="KEGG" id="crq:GCK72_019094"/>
<accession>A0A6A5GDP1</accession>
<dbReference type="RefSeq" id="XP_053581788.1">
    <property type="nucleotide sequence ID" value="XM_053732875.1"/>
</dbReference>
<reference evidence="1 2" key="1">
    <citation type="submission" date="2019-12" db="EMBL/GenBank/DDBJ databases">
        <title>Chromosome-level assembly of the Caenorhabditis remanei genome.</title>
        <authorList>
            <person name="Teterina A.A."/>
            <person name="Willis J.H."/>
            <person name="Phillips P.C."/>
        </authorList>
    </citation>
    <scope>NUCLEOTIDE SEQUENCE [LARGE SCALE GENOMIC DNA]</scope>
    <source>
        <strain evidence="1 2">PX506</strain>
        <tissue evidence="1">Whole organism</tissue>
    </source>
</reference>
<name>A0A6A5GDP1_CAERE</name>
<dbReference type="AlphaFoldDB" id="A0A6A5GDP1"/>
<dbReference type="Proteomes" id="UP000483820">
    <property type="component" value="Chromosome V"/>
</dbReference>
<proteinExistence type="predicted"/>
<dbReference type="EMBL" id="WUAV01000005">
    <property type="protein sequence ID" value="KAF1752539.1"/>
    <property type="molecule type" value="Genomic_DNA"/>
</dbReference>
<dbReference type="GeneID" id="78776745"/>
<comment type="caution">
    <text evidence="1">The sequence shown here is derived from an EMBL/GenBank/DDBJ whole genome shotgun (WGS) entry which is preliminary data.</text>
</comment>
<organism evidence="1 2">
    <name type="scientific">Caenorhabditis remanei</name>
    <name type="common">Caenorhabditis vulgaris</name>
    <dbReference type="NCBI Taxonomy" id="31234"/>
    <lineage>
        <taxon>Eukaryota</taxon>
        <taxon>Metazoa</taxon>
        <taxon>Ecdysozoa</taxon>
        <taxon>Nematoda</taxon>
        <taxon>Chromadorea</taxon>
        <taxon>Rhabditida</taxon>
        <taxon>Rhabditina</taxon>
        <taxon>Rhabditomorpha</taxon>
        <taxon>Rhabditoidea</taxon>
        <taxon>Rhabditidae</taxon>
        <taxon>Peloderinae</taxon>
        <taxon>Caenorhabditis</taxon>
    </lineage>
</organism>
<dbReference type="CTD" id="78776745"/>
<protein>
    <submittedName>
        <fullName evidence="1">Uncharacterized protein</fullName>
    </submittedName>
</protein>